<keyword evidence="1" id="KW-0472">Membrane</keyword>
<keyword evidence="1" id="KW-0812">Transmembrane</keyword>
<dbReference type="Pfam" id="PF18895">
    <property type="entry name" value="T4SS_pilin"/>
    <property type="match status" value="1"/>
</dbReference>
<feature type="transmembrane region" description="Helical" evidence="1">
    <location>
        <begin position="75"/>
        <end position="97"/>
    </location>
</feature>
<evidence type="ECO:0000313" key="2">
    <source>
        <dbReference type="EMBL" id="OGZ42487.1"/>
    </source>
</evidence>
<gene>
    <name evidence="2" type="ORF">A2W41_03850</name>
</gene>
<evidence type="ECO:0000256" key="1">
    <source>
        <dbReference type="SAM" id="Phobius"/>
    </source>
</evidence>
<dbReference type="InterPro" id="IPR043993">
    <property type="entry name" value="T4SS_pilin"/>
</dbReference>
<proteinExistence type="predicted"/>
<dbReference type="AlphaFoldDB" id="A0A1G2FXD8"/>
<reference evidence="2 3" key="1">
    <citation type="journal article" date="2016" name="Nat. Commun.">
        <title>Thousands of microbial genomes shed light on interconnected biogeochemical processes in an aquifer system.</title>
        <authorList>
            <person name="Anantharaman K."/>
            <person name="Brown C.T."/>
            <person name="Hug L.A."/>
            <person name="Sharon I."/>
            <person name="Castelle C.J."/>
            <person name="Probst A.J."/>
            <person name="Thomas B.C."/>
            <person name="Singh A."/>
            <person name="Wilkins M.J."/>
            <person name="Karaoz U."/>
            <person name="Brodie E.L."/>
            <person name="Williams K.H."/>
            <person name="Hubbard S.S."/>
            <person name="Banfield J.F."/>
        </authorList>
    </citation>
    <scope>NUCLEOTIDE SEQUENCE [LARGE SCALE GENOMIC DNA]</scope>
</reference>
<evidence type="ECO:0000313" key="3">
    <source>
        <dbReference type="Proteomes" id="UP000176700"/>
    </source>
</evidence>
<dbReference type="Proteomes" id="UP000176700">
    <property type="component" value="Unassembled WGS sequence"/>
</dbReference>
<accession>A0A1G2FXD8</accession>
<protein>
    <submittedName>
        <fullName evidence="2">Uncharacterized protein</fullName>
    </submittedName>
</protein>
<dbReference type="EMBL" id="MHNI01000018">
    <property type="protein sequence ID" value="OGZ42487.1"/>
    <property type="molecule type" value="Genomic_DNA"/>
</dbReference>
<organism evidence="2 3">
    <name type="scientific">Candidatus Ryanbacteria bacterium RIFCSPHIGHO2_01_45_13</name>
    <dbReference type="NCBI Taxonomy" id="1802112"/>
    <lineage>
        <taxon>Bacteria</taxon>
        <taxon>Candidatus Ryaniibacteriota</taxon>
    </lineage>
</organism>
<name>A0A1G2FXD8_9BACT</name>
<feature type="transmembrane region" description="Helical" evidence="1">
    <location>
        <begin position="39"/>
        <end position="63"/>
    </location>
</feature>
<comment type="caution">
    <text evidence="2">The sequence shown here is derived from an EMBL/GenBank/DDBJ whole genome shotgun (WGS) entry which is preliminary data.</text>
</comment>
<sequence length="118" mass="12754">MKKFVYYYLSTIPLQLAPAITIAQTIDSVLDEVESILPGIIQVLILLATVVFLLGIITYITAGGDEKKLSEGKKYMLWGIVGLFVMVAMWGIVMLIVNTFNLGGGQIPIGPGEGPINL</sequence>
<keyword evidence="1" id="KW-1133">Transmembrane helix</keyword>